<evidence type="ECO:0000259" key="7">
    <source>
        <dbReference type="Pfam" id="PF00345"/>
    </source>
</evidence>
<dbReference type="InterPro" id="IPR016147">
    <property type="entry name" value="Pili_assmbl_chaperone_N"/>
</dbReference>
<dbReference type="RefSeq" id="WP_150793806.1">
    <property type="nucleotide sequence ID" value="NZ_CABVJG010000007.1"/>
</dbReference>
<name>A0A5E7TXW6_PSEFL</name>
<dbReference type="PRINTS" id="PR00969">
    <property type="entry name" value="CHAPERONPILI"/>
</dbReference>
<dbReference type="GO" id="GO:0030288">
    <property type="term" value="C:outer membrane-bounded periplasmic space"/>
    <property type="evidence" value="ECO:0007669"/>
    <property type="project" value="InterPro"/>
</dbReference>
<evidence type="ECO:0000256" key="6">
    <source>
        <dbReference type="SAM" id="SignalP"/>
    </source>
</evidence>
<dbReference type="InterPro" id="IPR001829">
    <property type="entry name" value="Pili_assmbl_chaperone_bac"/>
</dbReference>
<dbReference type="Pfam" id="PF00345">
    <property type="entry name" value="PapD_N"/>
    <property type="match status" value="1"/>
</dbReference>
<proteinExistence type="inferred from homology"/>
<evidence type="ECO:0000256" key="4">
    <source>
        <dbReference type="ARBA" id="ARBA00022764"/>
    </source>
</evidence>
<evidence type="ECO:0000256" key="5">
    <source>
        <dbReference type="ARBA" id="ARBA00023186"/>
    </source>
</evidence>
<comment type="similarity">
    <text evidence="2">Belongs to the periplasmic pilus chaperone family.</text>
</comment>
<reference evidence="8 9" key="1">
    <citation type="submission" date="2019-09" db="EMBL/GenBank/DDBJ databases">
        <authorList>
            <person name="Chandra G."/>
            <person name="Truman W A."/>
        </authorList>
    </citation>
    <scope>NUCLEOTIDE SEQUENCE [LARGE SCALE GENOMIC DNA]</scope>
    <source>
        <strain evidence="8">PS925</strain>
    </source>
</reference>
<dbReference type="SUPFAM" id="SSF49584">
    <property type="entry name" value="Periplasmic chaperone C-domain"/>
    <property type="match status" value="1"/>
</dbReference>
<protein>
    <recommendedName>
        <fullName evidence="7">Pili assembly chaperone N-terminal domain-containing protein</fullName>
    </recommendedName>
</protein>
<dbReference type="PANTHER" id="PTHR30251">
    <property type="entry name" value="PILUS ASSEMBLY CHAPERONE"/>
    <property type="match status" value="1"/>
</dbReference>
<sequence precursor="true">MPQIQRFSTTALMAVLLLSSATSVADAAGMVPQTPILILEESTGEASINITNTEPLPALLHTSIENVPEDTELLLLLTPPVARVESGGTQLVRFILRSAEPLQTERLKRVIFEGIQPLEKGGNARVSLTVKQNIPAILRPKNLPIERQPWTLLKWSVQDTQLQVSNPSPYVVRLANTVNLLPGDASVDLGRSYILPGEKLRLTSASPLPATATQVRLYPATMYGFAAGNFDAPLVTGE</sequence>
<keyword evidence="5" id="KW-0143">Chaperone</keyword>
<dbReference type="InterPro" id="IPR008962">
    <property type="entry name" value="PapD-like_sf"/>
</dbReference>
<dbReference type="InterPro" id="IPR036316">
    <property type="entry name" value="Pili_assmbl_chap_C_dom_sf"/>
</dbReference>
<dbReference type="NCBIfam" id="NF007392">
    <property type="entry name" value="PRK09918.1"/>
    <property type="match status" value="1"/>
</dbReference>
<dbReference type="EMBL" id="CABVJG010000007">
    <property type="protein sequence ID" value="VVQ03847.1"/>
    <property type="molecule type" value="Genomic_DNA"/>
</dbReference>
<dbReference type="Proteomes" id="UP000412311">
    <property type="component" value="Unassembled WGS sequence"/>
</dbReference>
<dbReference type="SUPFAM" id="SSF49354">
    <property type="entry name" value="PapD-like"/>
    <property type="match status" value="1"/>
</dbReference>
<feature type="domain" description="Pili assembly chaperone N-terminal" evidence="7">
    <location>
        <begin position="30"/>
        <end position="143"/>
    </location>
</feature>
<evidence type="ECO:0000256" key="2">
    <source>
        <dbReference type="ARBA" id="ARBA00007399"/>
    </source>
</evidence>
<feature type="signal peptide" evidence="6">
    <location>
        <begin position="1"/>
        <end position="27"/>
    </location>
</feature>
<keyword evidence="3 6" id="KW-0732">Signal</keyword>
<dbReference type="InterPro" id="IPR050643">
    <property type="entry name" value="Periplasmic_pilus_chap"/>
</dbReference>
<comment type="subcellular location">
    <subcellularLocation>
        <location evidence="1">Periplasm</location>
    </subcellularLocation>
</comment>
<evidence type="ECO:0000313" key="9">
    <source>
        <dbReference type="Proteomes" id="UP000412311"/>
    </source>
</evidence>
<gene>
    <name evidence="8" type="ORF">PS925_02577</name>
</gene>
<evidence type="ECO:0000313" key="8">
    <source>
        <dbReference type="EMBL" id="VVQ03847.1"/>
    </source>
</evidence>
<keyword evidence="4" id="KW-0574">Periplasm</keyword>
<accession>A0A5E7TXW6</accession>
<evidence type="ECO:0000256" key="3">
    <source>
        <dbReference type="ARBA" id="ARBA00022729"/>
    </source>
</evidence>
<dbReference type="GO" id="GO:0071555">
    <property type="term" value="P:cell wall organization"/>
    <property type="evidence" value="ECO:0007669"/>
    <property type="project" value="InterPro"/>
</dbReference>
<evidence type="ECO:0000256" key="1">
    <source>
        <dbReference type="ARBA" id="ARBA00004418"/>
    </source>
</evidence>
<dbReference type="PANTHER" id="PTHR30251:SF3">
    <property type="entry name" value="FIMBRIAL CHAPARONE PROTEIN"/>
    <property type="match status" value="1"/>
</dbReference>
<feature type="chain" id="PRO_5023084099" description="Pili assembly chaperone N-terminal domain-containing protein" evidence="6">
    <location>
        <begin position="28"/>
        <end position="238"/>
    </location>
</feature>
<dbReference type="AlphaFoldDB" id="A0A5E7TXW6"/>
<dbReference type="Gene3D" id="2.60.40.10">
    <property type="entry name" value="Immunoglobulins"/>
    <property type="match status" value="2"/>
</dbReference>
<dbReference type="InterPro" id="IPR013783">
    <property type="entry name" value="Ig-like_fold"/>
</dbReference>
<organism evidence="8 9">
    <name type="scientific">Pseudomonas fluorescens</name>
    <dbReference type="NCBI Taxonomy" id="294"/>
    <lineage>
        <taxon>Bacteria</taxon>
        <taxon>Pseudomonadati</taxon>
        <taxon>Pseudomonadota</taxon>
        <taxon>Gammaproteobacteria</taxon>
        <taxon>Pseudomonadales</taxon>
        <taxon>Pseudomonadaceae</taxon>
        <taxon>Pseudomonas</taxon>
    </lineage>
</organism>